<sequence length="83" mass="9639">MNCQAQQQRSRRRVVRSALPMALARRERERRDERYAAAKWEASPHPTALPIPPNHWFRDGRCRLEPDHALPLKLILNVTCASA</sequence>
<name>A0A821ULZ4_9NEOP</name>
<organism evidence="1 2">
    <name type="scientific">Pieris macdunnoughi</name>
    <dbReference type="NCBI Taxonomy" id="345717"/>
    <lineage>
        <taxon>Eukaryota</taxon>
        <taxon>Metazoa</taxon>
        <taxon>Ecdysozoa</taxon>
        <taxon>Arthropoda</taxon>
        <taxon>Hexapoda</taxon>
        <taxon>Insecta</taxon>
        <taxon>Pterygota</taxon>
        <taxon>Neoptera</taxon>
        <taxon>Endopterygota</taxon>
        <taxon>Lepidoptera</taxon>
        <taxon>Glossata</taxon>
        <taxon>Ditrysia</taxon>
        <taxon>Papilionoidea</taxon>
        <taxon>Pieridae</taxon>
        <taxon>Pierinae</taxon>
        <taxon>Pieris</taxon>
    </lineage>
</organism>
<proteinExistence type="predicted"/>
<evidence type="ECO:0000313" key="1">
    <source>
        <dbReference type="EMBL" id="CAF4892081.1"/>
    </source>
</evidence>
<dbReference type="EMBL" id="CAJOBZ010000031">
    <property type="protein sequence ID" value="CAF4892081.1"/>
    <property type="molecule type" value="Genomic_DNA"/>
</dbReference>
<accession>A0A821ULZ4</accession>
<comment type="caution">
    <text evidence="1">The sequence shown here is derived from an EMBL/GenBank/DDBJ whole genome shotgun (WGS) entry which is preliminary data.</text>
</comment>
<protein>
    <submittedName>
        <fullName evidence="1">Uncharacterized protein</fullName>
    </submittedName>
</protein>
<keyword evidence="2" id="KW-1185">Reference proteome</keyword>
<dbReference type="AlphaFoldDB" id="A0A821ULZ4"/>
<dbReference type="Proteomes" id="UP000663880">
    <property type="component" value="Unassembled WGS sequence"/>
</dbReference>
<dbReference type="OrthoDB" id="6931243at2759"/>
<reference evidence="1" key="1">
    <citation type="submission" date="2021-02" db="EMBL/GenBank/DDBJ databases">
        <authorList>
            <person name="Steward A R."/>
        </authorList>
    </citation>
    <scope>NUCLEOTIDE SEQUENCE</scope>
</reference>
<evidence type="ECO:0000313" key="2">
    <source>
        <dbReference type="Proteomes" id="UP000663880"/>
    </source>
</evidence>
<gene>
    <name evidence="1" type="ORF">PMACD_LOCUS10564</name>
</gene>